<feature type="binding site" evidence="7">
    <location>
        <position position="267"/>
    </location>
    <ligand>
        <name>Zn(2+)</name>
        <dbReference type="ChEBI" id="CHEBI:29105"/>
        <note>catalytic</note>
    </ligand>
</feature>
<dbReference type="Pfam" id="PF16491">
    <property type="entry name" value="Peptidase_M48_N"/>
    <property type="match status" value="1"/>
</dbReference>
<name>A0AAI9F0W8_9BACT</name>
<dbReference type="GO" id="GO:0004222">
    <property type="term" value="F:metalloendopeptidase activity"/>
    <property type="evidence" value="ECO:0007669"/>
    <property type="project" value="InterPro"/>
</dbReference>
<accession>A0AAI9F0W8</accession>
<evidence type="ECO:0000256" key="7">
    <source>
        <dbReference type="PIRSR" id="PIRSR627057-2"/>
    </source>
</evidence>
<reference evidence="12 13" key="1">
    <citation type="journal article" date="2011" name="Stand. Genomic Sci.">
        <title>Draft genome sequence of Caminibacter mediatlanticus strain TB-2, an epsilonproteobacterium isolated from a deep-sea hydrothermal vent.</title>
        <authorList>
            <person name="Giovannelli D."/>
            <person name="Ferriera S."/>
            <person name="Johnson J."/>
            <person name="Kravitz S."/>
            <person name="Perez-Rodriguez I."/>
            <person name="Ricci J."/>
            <person name="O'Brien C."/>
            <person name="Voordeckers J.W."/>
            <person name="Bini E."/>
            <person name="Vetriani C."/>
        </authorList>
    </citation>
    <scope>NUCLEOTIDE SEQUENCE [LARGE SCALE GENOMIC DNA]</scope>
    <source>
        <strain evidence="12 13">TB-2</strain>
    </source>
</reference>
<evidence type="ECO:0000256" key="8">
    <source>
        <dbReference type="RuleBase" id="RU003983"/>
    </source>
</evidence>
<sequence>MVNYLIGLYGVYVFIKILLEIREVFFIKNEFEKGPILLNLEDFKTSAIYSIYKHTFEIFNSLISLFLVIFWLSGGLFILNFLFYDGSLIGELKILGVFFLVNYLLTLPIHIWQKHIDKKFGFNVAPWKIFFMDEIKKVVLFIVFGGLFFAGLIYFIDNFKNWWFIGFIFSFIVIILINILYPFFAAWFNKFEPLKDEELKSSIEEMMQKVGFKSSGIFVMDASKRDTRLNAYFAGLGKSKRVVLFDTLLKKLNKNEILAVLGHELGHFKHKDIIKNIAVMGFVLFIIFYIFGHLPDKLFVSLGIPKVGVNIIILMLLFSDMIMFILQPIINLISRHNEFAADEMGSNLVSKKDLHSALTKLVKENKHFPKVSKFYSFIYYSHPPILERLERLKEDESINNGNK</sequence>
<gene>
    <name evidence="12" type="ORF">CMTB2_00224</name>
</gene>
<dbReference type="InterPro" id="IPR027057">
    <property type="entry name" value="CAXX_Prtase_1"/>
</dbReference>
<evidence type="ECO:0000256" key="9">
    <source>
        <dbReference type="SAM" id="Phobius"/>
    </source>
</evidence>
<evidence type="ECO:0000313" key="13">
    <source>
        <dbReference type="Proteomes" id="UP000003288"/>
    </source>
</evidence>
<dbReference type="AlphaFoldDB" id="A0AAI9F0W8"/>
<keyword evidence="9" id="KW-0812">Transmembrane</keyword>
<dbReference type="Gene3D" id="3.30.2010.10">
    <property type="entry name" value="Metalloproteases ('zincins'), catalytic domain"/>
    <property type="match status" value="1"/>
</dbReference>
<evidence type="ECO:0000259" key="11">
    <source>
        <dbReference type="Pfam" id="PF16491"/>
    </source>
</evidence>
<evidence type="ECO:0000256" key="3">
    <source>
        <dbReference type="ARBA" id="ARBA00022801"/>
    </source>
</evidence>
<evidence type="ECO:0000256" key="4">
    <source>
        <dbReference type="ARBA" id="ARBA00022833"/>
    </source>
</evidence>
<feature type="active site" description="Proton donor" evidence="6">
    <location>
        <position position="342"/>
    </location>
</feature>
<feature type="transmembrane region" description="Helical" evidence="9">
    <location>
        <begin position="307"/>
        <end position="326"/>
    </location>
</feature>
<dbReference type="GO" id="GO:0046872">
    <property type="term" value="F:metal ion binding"/>
    <property type="evidence" value="ECO:0007669"/>
    <property type="project" value="UniProtKB-KW"/>
</dbReference>
<dbReference type="InterPro" id="IPR032456">
    <property type="entry name" value="Peptidase_M48_N"/>
</dbReference>
<keyword evidence="5 8" id="KW-0482">Metalloprotease</keyword>
<evidence type="ECO:0000256" key="6">
    <source>
        <dbReference type="PIRSR" id="PIRSR627057-1"/>
    </source>
</evidence>
<dbReference type="InterPro" id="IPR001915">
    <property type="entry name" value="Peptidase_M48"/>
</dbReference>
<dbReference type="RefSeq" id="WP_007475388.1">
    <property type="nucleotide sequence ID" value="NZ_ABCJ01000010.1"/>
</dbReference>
<keyword evidence="3 8" id="KW-0378">Hydrolase</keyword>
<keyword evidence="4 7" id="KW-0862">Zinc</keyword>
<feature type="domain" description="Peptidase M48" evidence="10">
    <location>
        <begin position="193"/>
        <end position="394"/>
    </location>
</feature>
<dbReference type="FunFam" id="3.30.2010.10:FF:000010">
    <property type="entry name" value="M48 family peptidase"/>
    <property type="match status" value="1"/>
</dbReference>
<dbReference type="EMBL" id="ABCJ01000010">
    <property type="protein sequence ID" value="EDM23102.1"/>
    <property type="molecule type" value="Genomic_DNA"/>
</dbReference>
<comment type="similarity">
    <text evidence="8">Belongs to the peptidase M48 family.</text>
</comment>
<evidence type="ECO:0000256" key="2">
    <source>
        <dbReference type="ARBA" id="ARBA00022723"/>
    </source>
</evidence>
<feature type="domain" description="CAAX prenyl protease 1 N-terminal" evidence="11">
    <location>
        <begin position="38"/>
        <end position="190"/>
    </location>
</feature>
<evidence type="ECO:0000259" key="10">
    <source>
        <dbReference type="Pfam" id="PF01435"/>
    </source>
</evidence>
<dbReference type="GO" id="GO:0071586">
    <property type="term" value="P:CAAX-box protein processing"/>
    <property type="evidence" value="ECO:0007669"/>
    <property type="project" value="InterPro"/>
</dbReference>
<dbReference type="Proteomes" id="UP000003288">
    <property type="component" value="Unassembled WGS sequence"/>
</dbReference>
<proteinExistence type="inferred from homology"/>
<feature type="transmembrane region" description="Helical" evidence="9">
    <location>
        <begin position="162"/>
        <end position="188"/>
    </location>
</feature>
<comment type="caution">
    <text evidence="12">The sequence shown here is derived from an EMBL/GenBank/DDBJ whole genome shotgun (WGS) entry which is preliminary data.</text>
</comment>
<keyword evidence="2 7" id="KW-0479">Metal-binding</keyword>
<comment type="cofactor">
    <cofactor evidence="7 8">
        <name>Zn(2+)</name>
        <dbReference type="ChEBI" id="CHEBI:29105"/>
    </cofactor>
    <text evidence="7 8">Binds 1 zinc ion per subunit.</text>
</comment>
<keyword evidence="1 8" id="KW-0645">Protease</keyword>
<keyword evidence="9" id="KW-0472">Membrane</keyword>
<feature type="transmembrane region" description="Helical" evidence="9">
    <location>
        <begin position="6"/>
        <end position="25"/>
    </location>
</feature>
<feature type="transmembrane region" description="Helical" evidence="9">
    <location>
        <begin position="277"/>
        <end position="295"/>
    </location>
</feature>
<dbReference type="Pfam" id="PF01435">
    <property type="entry name" value="Peptidase_M48"/>
    <property type="match status" value="1"/>
</dbReference>
<feature type="active site" evidence="6">
    <location>
        <position position="264"/>
    </location>
</feature>
<feature type="transmembrane region" description="Helical" evidence="9">
    <location>
        <begin position="58"/>
        <end position="82"/>
    </location>
</feature>
<feature type="transmembrane region" description="Helical" evidence="9">
    <location>
        <begin position="138"/>
        <end position="156"/>
    </location>
</feature>
<feature type="binding site" evidence="7">
    <location>
        <position position="263"/>
    </location>
    <ligand>
        <name>Zn(2+)</name>
        <dbReference type="ChEBI" id="CHEBI:29105"/>
        <note>catalytic</note>
    </ligand>
</feature>
<dbReference type="CDD" id="cd07343">
    <property type="entry name" value="M48A_Zmpste24p_like"/>
    <property type="match status" value="1"/>
</dbReference>
<keyword evidence="9" id="KW-1133">Transmembrane helix</keyword>
<dbReference type="PANTHER" id="PTHR10120">
    <property type="entry name" value="CAAX PRENYL PROTEASE 1"/>
    <property type="match status" value="1"/>
</dbReference>
<evidence type="ECO:0000256" key="5">
    <source>
        <dbReference type="ARBA" id="ARBA00023049"/>
    </source>
</evidence>
<evidence type="ECO:0000256" key="1">
    <source>
        <dbReference type="ARBA" id="ARBA00022670"/>
    </source>
</evidence>
<protein>
    <submittedName>
        <fullName evidence="12">Zinc-metallo protease</fullName>
    </submittedName>
</protein>
<feature type="binding site" evidence="7">
    <location>
        <position position="338"/>
    </location>
    <ligand>
        <name>Zn(2+)</name>
        <dbReference type="ChEBI" id="CHEBI:29105"/>
        <note>catalytic</note>
    </ligand>
</feature>
<feature type="transmembrane region" description="Helical" evidence="9">
    <location>
        <begin position="94"/>
        <end position="112"/>
    </location>
</feature>
<evidence type="ECO:0000313" key="12">
    <source>
        <dbReference type="EMBL" id="EDM23102.1"/>
    </source>
</evidence>
<organism evidence="12 13">
    <name type="scientific">Caminibacter mediatlanticus TB-2</name>
    <dbReference type="NCBI Taxonomy" id="391592"/>
    <lineage>
        <taxon>Bacteria</taxon>
        <taxon>Pseudomonadati</taxon>
        <taxon>Campylobacterota</taxon>
        <taxon>Epsilonproteobacteria</taxon>
        <taxon>Nautiliales</taxon>
        <taxon>Nautiliaceae</taxon>
        <taxon>Caminibacter</taxon>
    </lineage>
</organism>